<reference evidence="12 13" key="1">
    <citation type="journal article" date="2018" name="Arch. Microbiol.">
        <title>New insights into the metabolic potential of the phototrophic purple bacterium Rhodopila globiformis DSM 161(T) from its draft genome sequence and evidence for a vanadium-dependent nitrogenase.</title>
        <authorList>
            <person name="Imhoff J.F."/>
            <person name="Rahn T."/>
            <person name="Kunzel S."/>
            <person name="Neulinger S.C."/>
        </authorList>
    </citation>
    <scope>NUCLEOTIDE SEQUENCE [LARGE SCALE GENOMIC DNA]</scope>
    <source>
        <strain evidence="12 13">DSM 161</strain>
    </source>
</reference>
<dbReference type="Pfam" id="PF00691">
    <property type="entry name" value="OmpA"/>
    <property type="match status" value="1"/>
</dbReference>
<dbReference type="PANTHER" id="PTHR30329:SF21">
    <property type="entry name" value="LIPOPROTEIN YIAD-RELATED"/>
    <property type="match status" value="1"/>
</dbReference>
<keyword evidence="6" id="KW-0626">Porin</keyword>
<dbReference type="InterPro" id="IPR006664">
    <property type="entry name" value="OMP_bac"/>
</dbReference>
<dbReference type="RefSeq" id="WP_104518520.1">
    <property type="nucleotide sequence ID" value="NZ_NHRY01000080.1"/>
</dbReference>
<name>A0A2S6NJM2_RHOGL</name>
<dbReference type="InterPro" id="IPR050330">
    <property type="entry name" value="Bact_OuterMem_StrucFunc"/>
</dbReference>
<dbReference type="PROSITE" id="PS51123">
    <property type="entry name" value="OMPA_2"/>
    <property type="match status" value="1"/>
</dbReference>
<dbReference type="CDD" id="cd07185">
    <property type="entry name" value="OmpA_C-like"/>
    <property type="match status" value="1"/>
</dbReference>
<organism evidence="12 13">
    <name type="scientific">Rhodopila globiformis</name>
    <name type="common">Rhodopseudomonas globiformis</name>
    <dbReference type="NCBI Taxonomy" id="1071"/>
    <lineage>
        <taxon>Bacteria</taxon>
        <taxon>Pseudomonadati</taxon>
        <taxon>Pseudomonadota</taxon>
        <taxon>Alphaproteobacteria</taxon>
        <taxon>Acetobacterales</taxon>
        <taxon>Acetobacteraceae</taxon>
        <taxon>Rhodopila</taxon>
    </lineage>
</organism>
<keyword evidence="10" id="KW-0732">Signal</keyword>
<keyword evidence="7 9" id="KW-0472">Membrane</keyword>
<evidence type="ECO:0000256" key="10">
    <source>
        <dbReference type="SAM" id="SignalP"/>
    </source>
</evidence>
<evidence type="ECO:0000313" key="13">
    <source>
        <dbReference type="Proteomes" id="UP000239724"/>
    </source>
</evidence>
<dbReference type="GO" id="GO:0006811">
    <property type="term" value="P:monoatomic ion transport"/>
    <property type="evidence" value="ECO:0007669"/>
    <property type="project" value="UniProtKB-KW"/>
</dbReference>
<comment type="caution">
    <text evidence="12">The sequence shown here is derived from an EMBL/GenBank/DDBJ whole genome shotgun (WGS) entry which is preliminary data.</text>
</comment>
<dbReference type="AlphaFoldDB" id="A0A2S6NJM2"/>
<evidence type="ECO:0000259" key="11">
    <source>
        <dbReference type="PROSITE" id="PS51123"/>
    </source>
</evidence>
<evidence type="ECO:0000256" key="1">
    <source>
        <dbReference type="ARBA" id="ARBA00004571"/>
    </source>
</evidence>
<evidence type="ECO:0000256" key="6">
    <source>
        <dbReference type="ARBA" id="ARBA00023114"/>
    </source>
</evidence>
<proteinExistence type="predicted"/>
<evidence type="ECO:0000256" key="3">
    <source>
        <dbReference type="ARBA" id="ARBA00022452"/>
    </source>
</evidence>
<evidence type="ECO:0000256" key="2">
    <source>
        <dbReference type="ARBA" id="ARBA00022448"/>
    </source>
</evidence>
<dbReference type="Proteomes" id="UP000239724">
    <property type="component" value="Unassembled WGS sequence"/>
</dbReference>
<dbReference type="Gene3D" id="3.30.1330.60">
    <property type="entry name" value="OmpA-like domain"/>
    <property type="match status" value="1"/>
</dbReference>
<dbReference type="OrthoDB" id="189250at2"/>
<feature type="signal peptide" evidence="10">
    <location>
        <begin position="1"/>
        <end position="28"/>
    </location>
</feature>
<evidence type="ECO:0000313" key="12">
    <source>
        <dbReference type="EMBL" id="PPQ35031.1"/>
    </source>
</evidence>
<dbReference type="InterPro" id="IPR036737">
    <property type="entry name" value="OmpA-like_sf"/>
</dbReference>
<dbReference type="SUPFAM" id="SSF56925">
    <property type="entry name" value="OMPA-like"/>
    <property type="match status" value="1"/>
</dbReference>
<comment type="subcellular location">
    <subcellularLocation>
        <location evidence="1">Cell outer membrane</location>
        <topology evidence="1">Multi-pass membrane protein</topology>
    </subcellularLocation>
</comment>
<feature type="chain" id="PRO_5015511022" description="OmpA-like domain-containing protein" evidence="10">
    <location>
        <begin position="29"/>
        <end position="390"/>
    </location>
</feature>
<gene>
    <name evidence="12" type="ORF">CCS01_09010</name>
</gene>
<keyword evidence="13" id="KW-1185">Reference proteome</keyword>
<dbReference type="SUPFAM" id="SSF103088">
    <property type="entry name" value="OmpA-like"/>
    <property type="match status" value="1"/>
</dbReference>
<dbReference type="InterPro" id="IPR011250">
    <property type="entry name" value="OMP/PagP_B-barrel"/>
</dbReference>
<sequence>MLKTWKQARVGILLAVTTALSLPIAAQAQDDQGPLGYPVVGPYVNVMGGFNIKANPSVKNLSTSLRPLSSGLSTPNLNFSTNIGGAGLAGLGWGFGNGLRAEVEFDYRGNGISRISGQPRGFGASTRAGGSEQLWGPMFNVLYDFNGLSPFVVPYVGLGAGYQRTHLSDFLAIGSNGTTLGSNDTRASFAAQGIVGAAFPIPSVPGLSLIADYRILGLTGTRTFNAALTTPTAGGGRSFVPGTMQLGHEYNNTFMFGVRWNFGVTPPPPPPAPVAAPAPAPARSYLVFFDWDKATLTDRARQIVKEAADNSTHVQVTRIEVNGYTDTSGTAKYNMGLSVRRAQAVANELVRDGVPKDVISIQGFGETHLLVPTGPGVREPQNRRVEIIIR</sequence>
<keyword evidence="8" id="KW-0998">Cell outer membrane</keyword>
<evidence type="ECO:0000256" key="5">
    <source>
        <dbReference type="ARBA" id="ARBA00023065"/>
    </source>
</evidence>
<dbReference type="GO" id="GO:0015288">
    <property type="term" value="F:porin activity"/>
    <property type="evidence" value="ECO:0007669"/>
    <property type="project" value="UniProtKB-KW"/>
</dbReference>
<dbReference type="GO" id="GO:0009279">
    <property type="term" value="C:cell outer membrane"/>
    <property type="evidence" value="ECO:0007669"/>
    <property type="project" value="UniProtKB-SubCell"/>
</dbReference>
<dbReference type="PANTHER" id="PTHR30329">
    <property type="entry name" value="STATOR ELEMENT OF FLAGELLAR MOTOR COMPLEX"/>
    <property type="match status" value="1"/>
</dbReference>
<keyword evidence="4" id="KW-0812">Transmembrane</keyword>
<dbReference type="PRINTS" id="PR01021">
    <property type="entry name" value="OMPADOMAIN"/>
</dbReference>
<dbReference type="Gene3D" id="2.40.160.20">
    <property type="match status" value="1"/>
</dbReference>
<accession>A0A2S6NJM2</accession>
<keyword evidence="5" id="KW-0406">Ion transport</keyword>
<evidence type="ECO:0000256" key="8">
    <source>
        <dbReference type="ARBA" id="ARBA00023237"/>
    </source>
</evidence>
<dbReference type="InterPro" id="IPR006665">
    <property type="entry name" value="OmpA-like"/>
</dbReference>
<keyword evidence="3" id="KW-1134">Transmembrane beta strand</keyword>
<evidence type="ECO:0000256" key="9">
    <source>
        <dbReference type="PROSITE-ProRule" id="PRU00473"/>
    </source>
</evidence>
<protein>
    <recommendedName>
        <fullName evidence="11">OmpA-like domain-containing protein</fullName>
    </recommendedName>
</protein>
<evidence type="ECO:0000256" key="7">
    <source>
        <dbReference type="ARBA" id="ARBA00023136"/>
    </source>
</evidence>
<dbReference type="EMBL" id="NHRY01000080">
    <property type="protein sequence ID" value="PPQ35031.1"/>
    <property type="molecule type" value="Genomic_DNA"/>
</dbReference>
<evidence type="ECO:0000256" key="4">
    <source>
        <dbReference type="ARBA" id="ARBA00022692"/>
    </source>
</evidence>
<keyword evidence="2" id="KW-0813">Transport</keyword>
<dbReference type="GO" id="GO:0046930">
    <property type="term" value="C:pore complex"/>
    <property type="evidence" value="ECO:0007669"/>
    <property type="project" value="UniProtKB-KW"/>
</dbReference>
<feature type="domain" description="OmpA-like" evidence="11">
    <location>
        <begin position="276"/>
        <end position="390"/>
    </location>
</feature>